<reference evidence="3" key="3">
    <citation type="journal article" date="2019" name="PLoS Negl. Trop. Dis.">
        <title>Revisiting the worldwide diversity of Leptospira species in the environment.</title>
        <authorList>
            <person name="Vincent A.T."/>
            <person name="Schiettekatte O."/>
            <person name="Bourhy P."/>
            <person name="Veyrier F.J."/>
            <person name="Picardeau M."/>
        </authorList>
    </citation>
    <scope>NUCLEOTIDE SEQUENCE</scope>
    <source>
        <strain evidence="3">201702407</strain>
    </source>
</reference>
<feature type="transmembrane region" description="Helical" evidence="1">
    <location>
        <begin position="9"/>
        <end position="27"/>
    </location>
</feature>
<dbReference type="Proteomes" id="UP000266669">
    <property type="component" value="Unassembled WGS sequence"/>
</dbReference>
<reference evidence="4" key="1">
    <citation type="submission" date="2018-05" db="EMBL/GenBank/DDBJ databases">
        <title>Leptospira yasudae sp. nov. and Leptospira stimsonii sp. nov., two pathogenic species of the genus Leptospira isolated from environmental sources.</title>
        <authorList>
            <person name="Casanovas-Massana A."/>
            <person name="Hamond C."/>
            <person name="Santos L.A."/>
            <person name="Hacker K.P."/>
            <person name="Balassiano I."/>
            <person name="Medeiros M.A."/>
            <person name="Reis M.G."/>
            <person name="Ko A.I."/>
            <person name="Wunder E.A."/>
        </authorList>
    </citation>
    <scope>NUCLEOTIDE SEQUENCE [LARGE SCALE GENOMIC DNA]</scope>
    <source>
        <strain evidence="4">AMB6-RJ</strain>
    </source>
</reference>
<evidence type="ECO:0000313" key="4">
    <source>
        <dbReference type="Proteomes" id="UP000266669"/>
    </source>
</evidence>
<dbReference type="AlphaFoldDB" id="A0A4V3JVJ1"/>
<keyword evidence="5" id="KW-1185">Reference proteome</keyword>
<evidence type="ECO:0000313" key="3">
    <source>
        <dbReference type="EMBL" id="TGM22063.1"/>
    </source>
</evidence>
<dbReference type="RefSeq" id="WP_118982981.1">
    <property type="nucleotide sequence ID" value="NZ_QHCS01000005.1"/>
</dbReference>
<evidence type="ECO:0000256" key="1">
    <source>
        <dbReference type="SAM" id="Phobius"/>
    </source>
</evidence>
<feature type="transmembrane region" description="Helical" evidence="1">
    <location>
        <begin position="33"/>
        <end position="52"/>
    </location>
</feature>
<keyword evidence="1" id="KW-0812">Transmembrane</keyword>
<dbReference type="EMBL" id="QHCS01000005">
    <property type="protein sequence ID" value="RHX84399.1"/>
    <property type="molecule type" value="Genomic_DNA"/>
</dbReference>
<comment type="caution">
    <text evidence="2">The sequence shown here is derived from an EMBL/GenBank/DDBJ whole genome shotgun (WGS) entry which is preliminary data.</text>
</comment>
<dbReference type="Proteomes" id="UP000297422">
    <property type="component" value="Unassembled WGS sequence"/>
</dbReference>
<keyword evidence="1" id="KW-0472">Membrane</keyword>
<name>A0A4V3JVJ1_9LEPT</name>
<reference evidence="3" key="2">
    <citation type="submission" date="2018-10" db="EMBL/GenBank/DDBJ databases">
        <authorList>
            <person name="Vincent A.T."/>
            <person name="Schiettekatte O."/>
            <person name="Bourhy P."/>
            <person name="Veyrier F.J."/>
            <person name="Picardeau M."/>
        </authorList>
    </citation>
    <scope>NUCLEOTIDE SEQUENCE</scope>
    <source>
        <strain evidence="3">201702407</strain>
    </source>
</reference>
<organism evidence="2 4">
    <name type="scientific">Leptospira stimsonii</name>
    <dbReference type="NCBI Taxonomy" id="2202203"/>
    <lineage>
        <taxon>Bacteria</taxon>
        <taxon>Pseudomonadati</taxon>
        <taxon>Spirochaetota</taxon>
        <taxon>Spirochaetia</taxon>
        <taxon>Leptospirales</taxon>
        <taxon>Leptospiraceae</taxon>
        <taxon>Leptospira</taxon>
    </lineage>
</organism>
<keyword evidence="1" id="KW-1133">Transmembrane helix</keyword>
<proteinExistence type="predicted"/>
<dbReference type="EMBL" id="RQGT01000008">
    <property type="protein sequence ID" value="TGM22063.1"/>
    <property type="molecule type" value="Genomic_DNA"/>
</dbReference>
<reference evidence="2" key="4">
    <citation type="journal article" date="2020" name="Int. J. Syst. Evol. Microbiol.">
        <title>Leptospira yasudae sp. nov. and Leptospira stimsonii sp. nov., two new species of the pathogenic group isolated from environmental sources.</title>
        <authorList>
            <person name="Casanovas-Massana A."/>
            <person name="Hamond C."/>
            <person name="Santos L.A."/>
            <person name="de Oliveira D."/>
            <person name="Hacker K.P."/>
            <person name="Balassiano I."/>
            <person name="Costa F."/>
            <person name="Medeiros M.A."/>
            <person name="Reis M.G."/>
            <person name="Ko A.I."/>
            <person name="Wunder E.A."/>
        </authorList>
    </citation>
    <scope>NUCLEOTIDE SEQUENCE</scope>
    <source>
        <strain evidence="2">AMB6-RJ</strain>
    </source>
</reference>
<gene>
    <name evidence="2" type="ORF">DLM78_16800</name>
    <name evidence="3" type="ORF">EHQ90_01110</name>
</gene>
<evidence type="ECO:0000313" key="2">
    <source>
        <dbReference type="EMBL" id="RHX84399.1"/>
    </source>
</evidence>
<evidence type="ECO:0000313" key="5">
    <source>
        <dbReference type="Proteomes" id="UP000297422"/>
    </source>
</evidence>
<sequence length="70" mass="8434">MKFPSIDQIFNWCVDLLLFGAKIFGITYNEINVYIFCVIWPLFTLILLGCVFQLRRTNRKLRNELFEKRT</sequence>
<accession>A0A4V3JVJ1</accession>
<protein>
    <submittedName>
        <fullName evidence="2">Uncharacterized protein</fullName>
    </submittedName>
</protein>